<dbReference type="InterPro" id="IPR050727">
    <property type="entry name" value="GH43_arabinanases"/>
</dbReference>
<dbReference type="HOGENOM" id="CLU_397413_0_0_1"/>
<keyword evidence="11" id="KW-1185">Reference proteome</keyword>
<feature type="active site" description="Proton donor" evidence="6">
    <location>
        <position position="203"/>
    </location>
</feature>
<keyword evidence="3" id="KW-0378">Hydrolase</keyword>
<evidence type="ECO:0000259" key="9">
    <source>
        <dbReference type="Pfam" id="PF01636"/>
    </source>
</evidence>
<dbReference type="GO" id="GO:0005975">
    <property type="term" value="P:carbohydrate metabolic process"/>
    <property type="evidence" value="ECO:0007669"/>
    <property type="project" value="InterPro"/>
</dbReference>
<keyword evidence="8" id="KW-0732">Signal</keyword>
<evidence type="ECO:0000313" key="10">
    <source>
        <dbReference type="EMBL" id="EMR67004.1"/>
    </source>
</evidence>
<dbReference type="Proteomes" id="UP000012174">
    <property type="component" value="Unassembled WGS sequence"/>
</dbReference>
<dbReference type="InterPro" id="IPR002575">
    <property type="entry name" value="Aminoglycoside_PTrfase"/>
</dbReference>
<evidence type="ECO:0000256" key="6">
    <source>
        <dbReference type="PIRSR" id="PIRSR606710-1"/>
    </source>
</evidence>
<evidence type="ECO:0000256" key="2">
    <source>
        <dbReference type="ARBA" id="ARBA00009865"/>
    </source>
</evidence>
<protein>
    <recommendedName>
        <fullName evidence="5">Endo-1,5-alpha-L-arabinanase A</fullName>
    </recommendedName>
</protein>
<dbReference type="SUPFAM" id="SSF75005">
    <property type="entry name" value="Arabinanase/levansucrase/invertase"/>
    <property type="match status" value="1"/>
</dbReference>
<comment type="pathway">
    <text evidence="1">Glycan metabolism; L-arabinan degradation.</text>
</comment>
<feature type="active site" description="Proton acceptor" evidence="6">
    <location>
        <position position="38"/>
    </location>
</feature>
<keyword evidence="4" id="KW-0326">Glycosidase</keyword>
<sequence length="693" mass="76362">MFLRRLCTGLLASIALLSSAVSGQADPGACSGECWAHDPALVRRDDGVYFRFNTGSKIGILKSDSISGPWVYQGAAITAGSSINLPGKDDLWAPEVVKIGDLYYLYYSVSTFGSQSSAIGYATSSTMEAGSWTDHGATGVASSSGKNYNAIDANLVSSGSSWFMNFGSFWGDIHQVPMGTDGKKATGAATQIQYQPSGTHPAEGSFMWYRSGYYYLFWSEGICCGYDGTRPATGAEYKIRVCRSASVTGPFVDQSGVSCTNGGGTTVLASHGYVYGPGGQGIMADPKAGTVLYYHYAFLSCIYALTLCGSLKPDAPPALRRNRVRKPNKKTPLSRYNARIIEVLLKALQSDPELDIAAFLGASYPKRRQQLSKVADNSKGSDPIIPSQNDTRSLLKPTDTAEILSPLSNELKQLLPSTSNLTESVIDLFSRAEVIFQQPWALSTMVLRVTADIVVKLSLGADDTDEYSALEYLQQHLPGFPFPKPHVLIKLSHLYLMFMTYIPGSDLEKAWPQLDVVQKRGISSQLNTLFLELRSLPHPENKQLGGLQGQGCKDGRRGVRVSSKPIMNVNDFEDFVLRSGFPNTTQLYRSFLQGVCPPMPYKPVFTHGDVRPANIMVDKAESGEWKVVGIVDWERAGFYPEYWESVKMTNNLTHSERWDWYTHFPDCLHPKNYPARWFLDRVWDPLVEFCSSV</sequence>
<dbReference type="InterPro" id="IPR006710">
    <property type="entry name" value="Glyco_hydro_43"/>
</dbReference>
<accession>M7SKX6</accession>
<dbReference type="SUPFAM" id="SSF56112">
    <property type="entry name" value="Protein kinase-like (PK-like)"/>
    <property type="match status" value="1"/>
</dbReference>
<dbReference type="InterPro" id="IPR023296">
    <property type="entry name" value="Glyco_hydro_beta-prop_sf"/>
</dbReference>
<dbReference type="Gene3D" id="2.115.10.20">
    <property type="entry name" value="Glycosyl hydrolase domain, family 43"/>
    <property type="match status" value="1"/>
</dbReference>
<evidence type="ECO:0000313" key="11">
    <source>
        <dbReference type="Proteomes" id="UP000012174"/>
    </source>
</evidence>
<feature type="domain" description="Aminoglycoside phosphotransferase" evidence="9">
    <location>
        <begin position="464"/>
        <end position="653"/>
    </location>
</feature>
<comment type="similarity">
    <text evidence="2">Belongs to the glycosyl hydrolase 43 family.</text>
</comment>
<evidence type="ECO:0000256" key="5">
    <source>
        <dbReference type="ARBA" id="ARBA00042202"/>
    </source>
</evidence>
<dbReference type="GO" id="GO:0004553">
    <property type="term" value="F:hydrolase activity, hydrolyzing O-glycosyl compounds"/>
    <property type="evidence" value="ECO:0007669"/>
    <property type="project" value="InterPro"/>
</dbReference>
<proteinExistence type="inferred from homology"/>
<dbReference type="InterPro" id="IPR011009">
    <property type="entry name" value="Kinase-like_dom_sf"/>
</dbReference>
<dbReference type="CDD" id="cd18831">
    <property type="entry name" value="GH43_AnAbnA-like"/>
    <property type="match status" value="1"/>
</dbReference>
<dbReference type="CDD" id="cd05120">
    <property type="entry name" value="APH_ChoK_like"/>
    <property type="match status" value="1"/>
</dbReference>
<dbReference type="PANTHER" id="PTHR43301:SF3">
    <property type="entry name" value="ARABINAN ENDO-1,5-ALPHA-L-ARABINOSIDASE A-RELATED"/>
    <property type="match status" value="1"/>
</dbReference>
<evidence type="ECO:0000256" key="7">
    <source>
        <dbReference type="PIRSR" id="PIRSR606710-2"/>
    </source>
</evidence>
<evidence type="ECO:0000256" key="3">
    <source>
        <dbReference type="ARBA" id="ARBA00022801"/>
    </source>
</evidence>
<dbReference type="PANTHER" id="PTHR43301">
    <property type="entry name" value="ARABINAN ENDO-1,5-ALPHA-L-ARABINOSIDASE"/>
    <property type="match status" value="1"/>
</dbReference>
<dbReference type="AlphaFoldDB" id="M7SKX6"/>
<dbReference type="Pfam" id="PF01636">
    <property type="entry name" value="APH"/>
    <property type="match status" value="1"/>
</dbReference>
<dbReference type="eggNOG" id="ENOG502SMG7">
    <property type="taxonomic scope" value="Eukaryota"/>
</dbReference>
<dbReference type="OrthoDB" id="195678at2759"/>
<evidence type="ECO:0000256" key="4">
    <source>
        <dbReference type="ARBA" id="ARBA00023295"/>
    </source>
</evidence>
<dbReference type="Pfam" id="PF04616">
    <property type="entry name" value="Glyco_hydro_43"/>
    <property type="match status" value="1"/>
</dbReference>
<name>M7SKX6_EUTLA</name>
<evidence type="ECO:0000256" key="1">
    <source>
        <dbReference type="ARBA" id="ARBA00004834"/>
    </source>
</evidence>
<feature type="site" description="Important for catalytic activity, responsible for pKa modulation of the active site Glu and correct orientation of both the proton donor and substrate" evidence="7">
    <location>
        <position position="152"/>
    </location>
</feature>
<reference evidence="11" key="1">
    <citation type="journal article" date="2013" name="Genome Announc.">
        <title>Draft genome sequence of the grapevine dieback fungus Eutypa lata UCR-EL1.</title>
        <authorList>
            <person name="Blanco-Ulate B."/>
            <person name="Rolshausen P.E."/>
            <person name="Cantu D."/>
        </authorList>
    </citation>
    <scope>NUCLEOTIDE SEQUENCE [LARGE SCALE GENOMIC DNA]</scope>
    <source>
        <strain evidence="11">UCR-EL1</strain>
    </source>
</reference>
<feature type="signal peptide" evidence="8">
    <location>
        <begin position="1"/>
        <end position="25"/>
    </location>
</feature>
<dbReference type="KEGG" id="ela:UCREL1_5979"/>
<dbReference type="EMBL" id="KB706542">
    <property type="protein sequence ID" value="EMR67004.1"/>
    <property type="molecule type" value="Genomic_DNA"/>
</dbReference>
<gene>
    <name evidence="10" type="ORF">UCREL1_5979</name>
</gene>
<feature type="chain" id="PRO_5004084735" description="Endo-1,5-alpha-L-arabinanase A" evidence="8">
    <location>
        <begin position="26"/>
        <end position="693"/>
    </location>
</feature>
<dbReference type="Gene3D" id="3.90.1200.10">
    <property type="match status" value="1"/>
</dbReference>
<organism evidence="10 11">
    <name type="scientific">Eutypa lata (strain UCR-EL1)</name>
    <name type="common">Grapevine dieback disease fungus</name>
    <name type="synonym">Eutypa armeniacae</name>
    <dbReference type="NCBI Taxonomy" id="1287681"/>
    <lineage>
        <taxon>Eukaryota</taxon>
        <taxon>Fungi</taxon>
        <taxon>Dikarya</taxon>
        <taxon>Ascomycota</taxon>
        <taxon>Pezizomycotina</taxon>
        <taxon>Sordariomycetes</taxon>
        <taxon>Xylariomycetidae</taxon>
        <taxon>Xylariales</taxon>
        <taxon>Diatrypaceae</taxon>
        <taxon>Eutypa</taxon>
    </lineage>
</organism>
<evidence type="ECO:0000256" key="8">
    <source>
        <dbReference type="SAM" id="SignalP"/>
    </source>
</evidence>